<keyword evidence="2" id="KW-0813">Transport</keyword>
<dbReference type="PANTHER" id="PTHR30222">
    <property type="entry name" value="SPERMIDINE/PUTRESCINE-BINDING PERIPLASMIC PROTEIN"/>
    <property type="match status" value="1"/>
</dbReference>
<keyword evidence="3" id="KW-0732">Signal</keyword>
<protein>
    <submittedName>
        <fullName evidence="5">Spermidine/putrescine ABC transporter</fullName>
    </submittedName>
</protein>
<evidence type="ECO:0000256" key="3">
    <source>
        <dbReference type="ARBA" id="ARBA00022729"/>
    </source>
</evidence>
<reference evidence="5 6" key="1">
    <citation type="submission" date="2019-08" db="EMBL/GenBank/DDBJ databases">
        <title>Hyperibacter terrae gen. nov., sp. nov. and Hyperibacter viscosus sp. nov., two new members in the family Rhodospirillaceae isolated from the rhizosphere of Hypericum perforatum.</title>
        <authorList>
            <person name="Noviana Z."/>
        </authorList>
    </citation>
    <scope>NUCLEOTIDE SEQUENCE [LARGE SCALE GENOMIC DNA]</scope>
    <source>
        <strain evidence="5 6">R5913</strain>
    </source>
</reference>
<dbReference type="Gene3D" id="3.40.190.10">
    <property type="entry name" value="Periplasmic binding protein-like II"/>
    <property type="match status" value="2"/>
</dbReference>
<dbReference type="RefSeq" id="WP_191908550.1">
    <property type="nucleotide sequence ID" value="NZ_CP042906.1"/>
</dbReference>
<dbReference type="PROSITE" id="PS51318">
    <property type="entry name" value="TAT"/>
    <property type="match status" value="1"/>
</dbReference>
<organism evidence="5 6">
    <name type="scientific">Hypericibacter terrae</name>
    <dbReference type="NCBI Taxonomy" id="2602015"/>
    <lineage>
        <taxon>Bacteria</taxon>
        <taxon>Pseudomonadati</taxon>
        <taxon>Pseudomonadota</taxon>
        <taxon>Alphaproteobacteria</taxon>
        <taxon>Rhodospirillales</taxon>
        <taxon>Dongiaceae</taxon>
        <taxon>Hypericibacter</taxon>
    </lineage>
</organism>
<sequence>MDIKEFKSRLANQDMTRRQMVQALTAAGVALVTMPVTRKLAQADDNQATYFTWSGYDTPDFFPGYVKKYGASPNLPVFSDEQEAFQKLMAGFKTDVAHPCSGRIEKWRNAKLIQPFDTSKLSNWPDVFDTLKHINTADQDGKQWFSPVDWGNTAVIYRTDLVQPKEDSWELLWDERYKGRISMGDDITDTAIITALLIGAKNPYAMTDDELKKVKDKLAAQKPLVRFYWSDATVLEQGIASGEIVAASAWNGTLAKMIDQGVPVKWMSPKEGMLTWVCGAVLTSNATEVDKAHDLINALISKEAGLWLIAYGYGHSNKKAFAEAGEAALTKIGLPADPSEHLKRGTFSQDNKRLEDLQQIFEQVKAGV</sequence>
<dbReference type="PRINTS" id="PR00909">
    <property type="entry name" value="SPERMDNBNDNG"/>
</dbReference>
<name>A0A5J6MHU1_9PROT</name>
<comment type="subcellular location">
    <subcellularLocation>
        <location evidence="1">Periplasm</location>
    </subcellularLocation>
</comment>
<accession>A0A5J6MHU1</accession>
<dbReference type="InterPro" id="IPR006059">
    <property type="entry name" value="SBP"/>
</dbReference>
<evidence type="ECO:0000313" key="5">
    <source>
        <dbReference type="EMBL" id="QEX17083.1"/>
    </source>
</evidence>
<evidence type="ECO:0000256" key="4">
    <source>
        <dbReference type="ARBA" id="ARBA00022764"/>
    </source>
</evidence>
<dbReference type="EMBL" id="CP042906">
    <property type="protein sequence ID" value="QEX17083.1"/>
    <property type="molecule type" value="Genomic_DNA"/>
</dbReference>
<keyword evidence="4" id="KW-0574">Periplasm</keyword>
<dbReference type="InterPro" id="IPR001188">
    <property type="entry name" value="Sperm_putr-bd"/>
</dbReference>
<dbReference type="AlphaFoldDB" id="A0A5J6MHU1"/>
<dbReference type="PANTHER" id="PTHR30222:SF17">
    <property type="entry name" value="SPERMIDINE_PUTRESCINE-BINDING PERIPLASMIC PROTEIN"/>
    <property type="match status" value="1"/>
</dbReference>
<evidence type="ECO:0000256" key="2">
    <source>
        <dbReference type="ARBA" id="ARBA00022448"/>
    </source>
</evidence>
<dbReference type="SUPFAM" id="SSF53850">
    <property type="entry name" value="Periplasmic binding protein-like II"/>
    <property type="match status" value="1"/>
</dbReference>
<gene>
    <name evidence="5" type="ORF">FRZ44_23790</name>
</gene>
<dbReference type="InterPro" id="IPR006311">
    <property type="entry name" value="TAT_signal"/>
</dbReference>
<dbReference type="KEGG" id="htq:FRZ44_23790"/>
<dbReference type="GO" id="GO:0015846">
    <property type="term" value="P:polyamine transport"/>
    <property type="evidence" value="ECO:0007669"/>
    <property type="project" value="InterPro"/>
</dbReference>
<evidence type="ECO:0000256" key="1">
    <source>
        <dbReference type="ARBA" id="ARBA00004418"/>
    </source>
</evidence>
<evidence type="ECO:0000313" key="6">
    <source>
        <dbReference type="Proteomes" id="UP000326202"/>
    </source>
</evidence>
<dbReference type="Pfam" id="PF13416">
    <property type="entry name" value="SBP_bac_8"/>
    <property type="match status" value="1"/>
</dbReference>
<dbReference type="GO" id="GO:0042597">
    <property type="term" value="C:periplasmic space"/>
    <property type="evidence" value="ECO:0007669"/>
    <property type="project" value="UniProtKB-SubCell"/>
</dbReference>
<keyword evidence="6" id="KW-1185">Reference proteome</keyword>
<dbReference type="GO" id="GO:0019808">
    <property type="term" value="F:polyamine binding"/>
    <property type="evidence" value="ECO:0007669"/>
    <property type="project" value="InterPro"/>
</dbReference>
<proteinExistence type="predicted"/>
<dbReference type="Proteomes" id="UP000326202">
    <property type="component" value="Chromosome"/>
</dbReference>